<accession>A0A6V7NPM4</accession>
<name>A0A6V7NPM4_ANACO</name>
<sequence>MRVLRDLWIIPFGETKDYETVPWFSRPLFYIFFQSLPRRERLGTVGRALLRASSSASDELIGGLPLDVFILERLRAVPVRLICVDIWRIWARYWKGLCRSRGVTPSPPQRDSISAEPPPHARATPSLQPSPPPPPPPPPAARLHLCRPPLPRVFDPISAAAPALPPSPPPGAHLFKEHT</sequence>
<evidence type="ECO:0000313" key="2">
    <source>
        <dbReference type="EMBL" id="CAD1820569.1"/>
    </source>
</evidence>
<dbReference type="EMBL" id="LR862141">
    <property type="protein sequence ID" value="CAD1820569.1"/>
    <property type="molecule type" value="Genomic_DNA"/>
</dbReference>
<feature type="compositionally biased region" description="Pro residues" evidence="1">
    <location>
        <begin position="128"/>
        <end position="140"/>
    </location>
</feature>
<proteinExistence type="predicted"/>
<feature type="region of interest" description="Disordered" evidence="1">
    <location>
        <begin position="101"/>
        <end position="179"/>
    </location>
</feature>
<organism evidence="2">
    <name type="scientific">Ananas comosus var. bracteatus</name>
    <name type="common">red pineapple</name>
    <dbReference type="NCBI Taxonomy" id="296719"/>
    <lineage>
        <taxon>Eukaryota</taxon>
        <taxon>Viridiplantae</taxon>
        <taxon>Streptophyta</taxon>
        <taxon>Embryophyta</taxon>
        <taxon>Tracheophyta</taxon>
        <taxon>Spermatophyta</taxon>
        <taxon>Magnoliopsida</taxon>
        <taxon>Liliopsida</taxon>
        <taxon>Poales</taxon>
        <taxon>Bromeliaceae</taxon>
        <taxon>Bromelioideae</taxon>
        <taxon>Ananas</taxon>
    </lineage>
</organism>
<evidence type="ECO:0000256" key="1">
    <source>
        <dbReference type="SAM" id="MobiDB-lite"/>
    </source>
</evidence>
<protein>
    <submittedName>
        <fullName evidence="2">Uncharacterized protein</fullName>
    </submittedName>
</protein>
<dbReference type="AlphaFoldDB" id="A0A6V7NPM4"/>
<reference evidence="2" key="1">
    <citation type="submission" date="2020-07" db="EMBL/GenBank/DDBJ databases">
        <authorList>
            <person name="Lin J."/>
        </authorList>
    </citation>
    <scope>NUCLEOTIDE SEQUENCE</scope>
</reference>
<gene>
    <name evidence="2" type="ORF">CB5_LOCUS3780</name>
</gene>